<dbReference type="AlphaFoldDB" id="A4JVA0"/>
<name>A4JVA0_BURVG</name>
<organism evidence="1 2">
    <name type="scientific">Burkholderia vietnamiensis (strain G4 / LMG 22486)</name>
    <name type="common">Burkholderia cepacia (strain R1808)</name>
    <dbReference type="NCBI Taxonomy" id="269482"/>
    <lineage>
        <taxon>Bacteria</taxon>
        <taxon>Pseudomonadati</taxon>
        <taxon>Pseudomonadota</taxon>
        <taxon>Betaproteobacteria</taxon>
        <taxon>Burkholderiales</taxon>
        <taxon>Burkholderiaceae</taxon>
        <taxon>Burkholderia</taxon>
        <taxon>Burkholderia cepacia complex</taxon>
    </lineage>
</organism>
<accession>A4JVA0</accession>
<sequence length="353" mass="36494">MVIGAGVAWASCGGTEALVTSAASAMAGAIVAQITANTAQIVALDTVQTNTITGALKVATKQVEMSGDQHDNAVLQAEQAAASVATDLANKEMVDKTIEDYTSQGYNPCVQLTATKQMAAAEAKVNASVPARVQSEVQAGGGKYGGTAAVLAQREQLHRSLFCTQSDVDAGICSSVGAIPGGDSNASLIFSTDTSANMVAAKNATINGIIGLPDAPMPAGMGNTPAGAAYVMQKKEKDAYLAFPAYSLKSIQADAEGFDTFMAERVGQYFGSPAAQKWAQDQASQAERGIIVDLVKLEGLTLKVREREFRQSLRREANAAAELALENDRINGTKTAAAAERALAAQSSAKVVQ</sequence>
<gene>
    <name evidence="1" type="ordered locus">Bcep1808_7326</name>
</gene>
<evidence type="ECO:0000313" key="2">
    <source>
        <dbReference type="Proteomes" id="UP000002287"/>
    </source>
</evidence>
<protein>
    <submittedName>
        <fullName evidence="1">Uncharacterized protein</fullName>
    </submittedName>
</protein>
<geneLocation type="plasmid" evidence="1 2">
    <name>pBVIE03</name>
</geneLocation>
<proteinExistence type="predicted"/>
<dbReference type="HOGENOM" id="CLU_058362_0_0_4"/>
<evidence type="ECO:0000313" key="1">
    <source>
        <dbReference type="EMBL" id="ABO60203.1"/>
    </source>
</evidence>
<keyword evidence="1" id="KW-0614">Plasmid</keyword>
<reference evidence="1 2" key="1">
    <citation type="submission" date="2007-03" db="EMBL/GenBank/DDBJ databases">
        <title>Complete sequence of plasmid pBVIE03 of Burkholderia vietnamiensis G4.</title>
        <authorList>
            <consortium name="US DOE Joint Genome Institute"/>
            <person name="Copeland A."/>
            <person name="Lucas S."/>
            <person name="Lapidus A."/>
            <person name="Barry K."/>
            <person name="Detter J.C."/>
            <person name="Glavina del Rio T."/>
            <person name="Hammon N."/>
            <person name="Israni S."/>
            <person name="Dalin E."/>
            <person name="Tice H."/>
            <person name="Pitluck S."/>
            <person name="Chain P."/>
            <person name="Malfatti S."/>
            <person name="Shin M."/>
            <person name="Vergez L."/>
            <person name="Schmutz J."/>
            <person name="Larimer F."/>
            <person name="Land M."/>
            <person name="Hauser L."/>
            <person name="Kyrpides N."/>
            <person name="Tiedje J."/>
            <person name="Richardson P."/>
        </authorList>
    </citation>
    <scope>NUCLEOTIDE SEQUENCE [LARGE SCALE GENOMIC DNA]</scope>
    <source>
        <strain evidence="2">G4 / LMG 22486</strain>
        <plasmid evidence="1 2">pBVIE03</plasmid>
    </source>
</reference>
<dbReference type="KEGG" id="bvi:Bcep1808_7326"/>
<dbReference type="Proteomes" id="UP000002287">
    <property type="component" value="Plasmid pBVIE03"/>
</dbReference>
<dbReference type="EMBL" id="CP000619">
    <property type="protein sequence ID" value="ABO60203.1"/>
    <property type="molecule type" value="Genomic_DNA"/>
</dbReference>